<evidence type="ECO:0000256" key="3">
    <source>
        <dbReference type="ARBA" id="ARBA00022450"/>
    </source>
</evidence>
<keyword evidence="3" id="KW-0596">Phosphopantetheine</keyword>
<keyword evidence="9" id="KW-0520">NAD</keyword>
<evidence type="ECO:0000256" key="13">
    <source>
        <dbReference type="ARBA" id="ARBA00044883"/>
    </source>
</evidence>
<evidence type="ECO:0000313" key="17">
    <source>
        <dbReference type="WBParaSite" id="nRc.2.0.1.t03097-RA"/>
    </source>
</evidence>
<dbReference type="OMA" id="CNDARAV"/>
<dbReference type="GO" id="GO:0016491">
    <property type="term" value="F:oxidoreductase activity"/>
    <property type="evidence" value="ECO:0007669"/>
    <property type="project" value="UniProtKB-KW"/>
</dbReference>
<keyword evidence="4" id="KW-0444">Lipid biosynthesis</keyword>
<dbReference type="AlphaFoldDB" id="A0A915HP15"/>
<reference evidence="17" key="1">
    <citation type="submission" date="2022-11" db="UniProtKB">
        <authorList>
            <consortium name="WormBaseParasite"/>
        </authorList>
    </citation>
    <scope>IDENTIFICATION</scope>
</reference>
<keyword evidence="5" id="KW-0378">Hydrolase</keyword>
<name>A0A915HP15_ROMCU</name>
<evidence type="ECO:0000256" key="4">
    <source>
        <dbReference type="ARBA" id="ARBA00022516"/>
    </source>
</evidence>
<dbReference type="Proteomes" id="UP000887565">
    <property type="component" value="Unplaced"/>
</dbReference>
<proteinExistence type="inferred from homology"/>
<evidence type="ECO:0000256" key="2">
    <source>
        <dbReference type="ARBA" id="ARBA00018769"/>
    </source>
</evidence>
<dbReference type="EC" id="2.3.1.85" evidence="1"/>
<evidence type="ECO:0000256" key="8">
    <source>
        <dbReference type="ARBA" id="ARBA00023002"/>
    </source>
</evidence>
<dbReference type="InterPro" id="IPR020841">
    <property type="entry name" value="PKS_Beta-ketoAc_synthase_dom"/>
</dbReference>
<keyword evidence="16" id="KW-1185">Reference proteome</keyword>
<keyword evidence="11" id="KW-0275">Fatty acid biosynthesis</keyword>
<keyword evidence="14" id="KW-0808">Transferase</keyword>
<organism evidence="16 17">
    <name type="scientific">Romanomermis culicivorax</name>
    <name type="common">Nematode worm</name>
    <dbReference type="NCBI Taxonomy" id="13658"/>
    <lineage>
        <taxon>Eukaryota</taxon>
        <taxon>Metazoa</taxon>
        <taxon>Ecdysozoa</taxon>
        <taxon>Nematoda</taxon>
        <taxon>Enoplea</taxon>
        <taxon>Dorylaimia</taxon>
        <taxon>Mermithida</taxon>
        <taxon>Mermithoidea</taxon>
        <taxon>Mermithidae</taxon>
        <taxon>Romanomermis</taxon>
    </lineage>
</organism>
<evidence type="ECO:0000256" key="7">
    <source>
        <dbReference type="ARBA" id="ARBA00022857"/>
    </source>
</evidence>
<dbReference type="GO" id="GO:0004312">
    <property type="term" value="F:fatty acid synthase activity"/>
    <property type="evidence" value="ECO:0007669"/>
    <property type="project" value="UniProtKB-EC"/>
</dbReference>
<dbReference type="PROSITE" id="PS52004">
    <property type="entry name" value="KS3_2"/>
    <property type="match status" value="1"/>
</dbReference>
<comment type="similarity">
    <text evidence="14">Belongs to the thiolase-like superfamily. Beta-ketoacyl-ACP synthases family.</text>
</comment>
<evidence type="ECO:0000256" key="6">
    <source>
        <dbReference type="ARBA" id="ARBA00022832"/>
    </source>
</evidence>
<dbReference type="InterPro" id="IPR016039">
    <property type="entry name" value="Thiolase-like"/>
</dbReference>
<evidence type="ECO:0000256" key="1">
    <source>
        <dbReference type="ARBA" id="ARBA00012873"/>
    </source>
</evidence>
<keyword evidence="12" id="KW-0511">Multifunctional enzyme</keyword>
<dbReference type="Pfam" id="PF00109">
    <property type="entry name" value="ketoacyl-synt"/>
    <property type="match status" value="1"/>
</dbReference>
<dbReference type="GO" id="GO:0006633">
    <property type="term" value="P:fatty acid biosynthetic process"/>
    <property type="evidence" value="ECO:0007669"/>
    <property type="project" value="UniProtKB-KW"/>
</dbReference>
<dbReference type="SMART" id="SM00825">
    <property type="entry name" value="PKS_KS"/>
    <property type="match status" value="1"/>
</dbReference>
<dbReference type="SUPFAM" id="SSF53901">
    <property type="entry name" value="Thiolase-like"/>
    <property type="match status" value="1"/>
</dbReference>
<keyword evidence="7" id="KW-0521">NADP</keyword>
<dbReference type="InterPro" id="IPR014031">
    <property type="entry name" value="Ketoacyl_synth_C"/>
</dbReference>
<dbReference type="CDD" id="cd00833">
    <property type="entry name" value="PKS"/>
    <property type="match status" value="1"/>
</dbReference>
<feature type="domain" description="Ketosynthase family 3 (KS3)" evidence="15">
    <location>
        <begin position="1"/>
        <end position="344"/>
    </location>
</feature>
<keyword evidence="6" id="KW-0276">Fatty acid metabolism</keyword>
<keyword evidence="10" id="KW-0443">Lipid metabolism</keyword>
<dbReference type="InterPro" id="IPR050091">
    <property type="entry name" value="PKS_NRPS_Biosynth_Enz"/>
</dbReference>
<evidence type="ECO:0000256" key="9">
    <source>
        <dbReference type="ARBA" id="ARBA00023027"/>
    </source>
</evidence>
<dbReference type="Gene3D" id="3.40.47.10">
    <property type="match status" value="1"/>
</dbReference>
<comment type="catalytic activity">
    <reaction evidence="13">
        <text>acetyl-CoA + n malonyl-CoA + 2n NADPH + 2n H(+) = a long-chain fatty acid + (n+1) CoA + n CO2 + 2n NADP(+).</text>
        <dbReference type="EC" id="2.3.1.85"/>
    </reaction>
</comment>
<dbReference type="WBParaSite" id="nRc.2.0.1.t03097-RA">
    <property type="protein sequence ID" value="nRc.2.0.1.t03097-RA"/>
    <property type="gene ID" value="nRc.2.0.1.g03097"/>
</dbReference>
<evidence type="ECO:0000313" key="16">
    <source>
        <dbReference type="Proteomes" id="UP000887565"/>
    </source>
</evidence>
<sequence>MSGRMPESDNMKEFMDNLYNGVDMITEDNRRWEPGFYDLPTRHGKIKELRKFDAGFFGVHPKQAANMDPQLRLLLETSYEAMVDAGVNPQTLRGSNCGVFVANAGSETSSVLTNDPETVVGYSLTGCVRSMMANRISYTYDFRGPSFAVDTACSGALLAFQLAVDAIRQGQCDSALVCGAHVTLTPNSALQFLRLTMLSPDGKCQSFDAKGNGYVRSECVGAIFLQRESVAKRCYANVVHAKSNTDGYKEQGITFPSGAQQRRLLLDTYKEAGLDPRKVVYVEAHGTGTKIGDPQECSAVTSVFCRDRSGPLLIGSVKSNAGHAEPASGIMSLAKVIYLLSSIL</sequence>
<dbReference type="InterPro" id="IPR014030">
    <property type="entry name" value="Ketoacyl_synth_N"/>
</dbReference>
<evidence type="ECO:0000256" key="12">
    <source>
        <dbReference type="ARBA" id="ARBA00023268"/>
    </source>
</evidence>
<evidence type="ECO:0000256" key="14">
    <source>
        <dbReference type="RuleBase" id="RU003694"/>
    </source>
</evidence>
<dbReference type="PANTHER" id="PTHR43775">
    <property type="entry name" value="FATTY ACID SYNTHASE"/>
    <property type="match status" value="1"/>
</dbReference>
<evidence type="ECO:0000256" key="5">
    <source>
        <dbReference type="ARBA" id="ARBA00022801"/>
    </source>
</evidence>
<evidence type="ECO:0000259" key="15">
    <source>
        <dbReference type="PROSITE" id="PS52004"/>
    </source>
</evidence>
<accession>A0A915HP15</accession>
<evidence type="ECO:0000256" key="10">
    <source>
        <dbReference type="ARBA" id="ARBA00023098"/>
    </source>
</evidence>
<evidence type="ECO:0000256" key="11">
    <source>
        <dbReference type="ARBA" id="ARBA00023160"/>
    </source>
</evidence>
<dbReference type="Pfam" id="PF02801">
    <property type="entry name" value="Ketoacyl-synt_C"/>
    <property type="match status" value="1"/>
</dbReference>
<protein>
    <recommendedName>
        <fullName evidence="2">Fatty acid synthase</fullName>
        <ecNumber evidence="1">2.3.1.85</ecNumber>
    </recommendedName>
</protein>
<keyword evidence="8" id="KW-0560">Oxidoreductase</keyword>
<dbReference type="GO" id="GO:0016787">
    <property type="term" value="F:hydrolase activity"/>
    <property type="evidence" value="ECO:0007669"/>
    <property type="project" value="UniProtKB-KW"/>
</dbReference>
<dbReference type="PANTHER" id="PTHR43775:SF7">
    <property type="entry name" value="FATTY ACID SYNTHASE"/>
    <property type="match status" value="1"/>
</dbReference>